<proteinExistence type="predicted"/>
<dbReference type="PROSITE" id="PS00858">
    <property type="entry name" value="PREPHENATE_DEHYDR_2"/>
    <property type="match status" value="1"/>
</dbReference>
<evidence type="ECO:0000256" key="8">
    <source>
        <dbReference type="ARBA" id="ARBA00047848"/>
    </source>
</evidence>
<feature type="domain" description="ACT" evidence="11">
    <location>
        <begin position="202"/>
        <end position="279"/>
    </location>
</feature>
<keyword evidence="6 9" id="KW-0584">Phenylalanine biosynthesis</keyword>
<dbReference type="Pfam" id="PF00800">
    <property type="entry name" value="PDT"/>
    <property type="match status" value="1"/>
</dbReference>
<dbReference type="NCBIfam" id="NF008865">
    <property type="entry name" value="PRK11898.1"/>
    <property type="match status" value="1"/>
</dbReference>
<dbReference type="InterPro" id="IPR001086">
    <property type="entry name" value="Preph_deHydtase"/>
</dbReference>
<comment type="pathway">
    <text evidence="1 9">Amino-acid biosynthesis; L-phenylalanine biosynthesis; phenylpyruvate from prephenate: step 1/1.</text>
</comment>
<dbReference type="PANTHER" id="PTHR21022:SF19">
    <property type="entry name" value="PREPHENATE DEHYDRATASE-RELATED"/>
    <property type="match status" value="1"/>
</dbReference>
<evidence type="ECO:0000256" key="6">
    <source>
        <dbReference type="ARBA" id="ARBA00023222"/>
    </source>
</evidence>
<dbReference type="RefSeq" id="WP_306020614.1">
    <property type="nucleotide sequence ID" value="NZ_CP129013.1"/>
</dbReference>
<dbReference type="EC" id="4.2.1.51" evidence="2 9"/>
<dbReference type="PIRSF" id="PIRSF001500">
    <property type="entry name" value="Chor_mut_pdt_Ppr"/>
    <property type="match status" value="1"/>
</dbReference>
<dbReference type="SUPFAM" id="SSF53850">
    <property type="entry name" value="Periplasmic binding protein-like II"/>
    <property type="match status" value="1"/>
</dbReference>
<keyword evidence="7 9" id="KW-0456">Lyase</keyword>
<evidence type="ECO:0000256" key="7">
    <source>
        <dbReference type="ARBA" id="ARBA00023239"/>
    </source>
</evidence>
<dbReference type="Gene3D" id="3.30.70.260">
    <property type="match status" value="1"/>
</dbReference>
<keyword evidence="13" id="KW-1185">Reference proteome</keyword>
<dbReference type="InterPro" id="IPR018528">
    <property type="entry name" value="Preph_deHydtase_CS"/>
</dbReference>
<evidence type="ECO:0000256" key="3">
    <source>
        <dbReference type="ARBA" id="ARBA00021872"/>
    </source>
</evidence>
<dbReference type="EMBL" id="CP129013">
    <property type="protein sequence ID" value="WLR44073.1"/>
    <property type="molecule type" value="Genomic_DNA"/>
</dbReference>
<dbReference type="GO" id="GO:0004664">
    <property type="term" value="F:prephenate dehydratase activity"/>
    <property type="evidence" value="ECO:0007669"/>
    <property type="project" value="UniProtKB-EC"/>
</dbReference>
<evidence type="ECO:0000313" key="13">
    <source>
        <dbReference type="Proteomes" id="UP001197974"/>
    </source>
</evidence>
<dbReference type="CDD" id="cd13633">
    <property type="entry name" value="PBP2_Sa-PDT_like"/>
    <property type="match status" value="1"/>
</dbReference>
<dbReference type="PROSITE" id="PS51671">
    <property type="entry name" value="ACT"/>
    <property type="match status" value="1"/>
</dbReference>
<comment type="catalytic activity">
    <reaction evidence="8 9">
        <text>prephenate + H(+) = 3-phenylpyruvate + CO2 + H2O</text>
        <dbReference type="Rhea" id="RHEA:21648"/>
        <dbReference type="ChEBI" id="CHEBI:15377"/>
        <dbReference type="ChEBI" id="CHEBI:15378"/>
        <dbReference type="ChEBI" id="CHEBI:16526"/>
        <dbReference type="ChEBI" id="CHEBI:18005"/>
        <dbReference type="ChEBI" id="CHEBI:29934"/>
        <dbReference type="EC" id="4.2.1.51"/>
    </reaction>
</comment>
<dbReference type="InterPro" id="IPR045865">
    <property type="entry name" value="ACT-like_dom_sf"/>
</dbReference>
<protein>
    <recommendedName>
        <fullName evidence="3 9">Prephenate dehydratase</fullName>
        <shortName evidence="9">PDT</shortName>
        <ecNumber evidence="2 9">4.2.1.51</ecNumber>
    </recommendedName>
</protein>
<evidence type="ECO:0000256" key="5">
    <source>
        <dbReference type="ARBA" id="ARBA00023141"/>
    </source>
</evidence>
<evidence type="ECO:0000259" key="11">
    <source>
        <dbReference type="PROSITE" id="PS51671"/>
    </source>
</evidence>
<name>A0ABY9K0H1_9BACI</name>
<reference evidence="12 13" key="1">
    <citation type="submission" date="2023-06" db="EMBL/GenBank/DDBJ databases">
        <title>Five Gram-positive bacteria isolated from mangrove sediments in Shenzhen, Guangdong, China.</title>
        <authorList>
            <person name="Yu S."/>
            <person name="Zheng W."/>
            <person name="Huang Y."/>
        </authorList>
    </citation>
    <scope>NUCLEOTIDE SEQUENCE [LARGE SCALE GENOMIC DNA]</scope>
    <source>
        <strain evidence="12 13">SaN35-3</strain>
    </source>
</reference>
<dbReference type="Proteomes" id="UP001197974">
    <property type="component" value="Chromosome"/>
</dbReference>
<gene>
    <name evidence="9 12" type="primary">pheA</name>
    <name evidence="12" type="ORF">LC087_08255</name>
</gene>
<dbReference type="InterPro" id="IPR002912">
    <property type="entry name" value="ACT_dom"/>
</dbReference>
<dbReference type="PANTHER" id="PTHR21022">
    <property type="entry name" value="PREPHENATE DEHYDRATASE P PROTEIN"/>
    <property type="match status" value="1"/>
</dbReference>
<dbReference type="SUPFAM" id="SSF55021">
    <property type="entry name" value="ACT-like"/>
    <property type="match status" value="1"/>
</dbReference>
<dbReference type="Gene3D" id="3.40.190.10">
    <property type="entry name" value="Periplasmic binding protein-like II"/>
    <property type="match status" value="2"/>
</dbReference>
<feature type="domain" description="Prephenate dehydratase" evidence="10">
    <location>
        <begin position="2"/>
        <end position="183"/>
    </location>
</feature>
<dbReference type="PROSITE" id="PS51171">
    <property type="entry name" value="PREPHENATE_DEHYDR_3"/>
    <property type="match status" value="1"/>
</dbReference>
<evidence type="ECO:0000256" key="9">
    <source>
        <dbReference type="RuleBase" id="RU361254"/>
    </source>
</evidence>
<evidence type="ECO:0000256" key="1">
    <source>
        <dbReference type="ARBA" id="ARBA00004741"/>
    </source>
</evidence>
<evidence type="ECO:0000256" key="2">
    <source>
        <dbReference type="ARBA" id="ARBA00013147"/>
    </source>
</evidence>
<evidence type="ECO:0000313" key="12">
    <source>
        <dbReference type="EMBL" id="WLR44073.1"/>
    </source>
</evidence>
<accession>A0ABY9K0H1</accession>
<keyword evidence="4 9" id="KW-0028">Amino-acid biosynthesis</keyword>
<evidence type="ECO:0000256" key="4">
    <source>
        <dbReference type="ARBA" id="ARBA00022605"/>
    </source>
</evidence>
<evidence type="ECO:0000259" key="10">
    <source>
        <dbReference type="PROSITE" id="PS51171"/>
    </source>
</evidence>
<organism evidence="12 13">
    <name type="scientific">Bacillus carboniphilus</name>
    <dbReference type="NCBI Taxonomy" id="86663"/>
    <lineage>
        <taxon>Bacteria</taxon>
        <taxon>Bacillati</taxon>
        <taxon>Bacillota</taxon>
        <taxon>Bacilli</taxon>
        <taxon>Bacillales</taxon>
        <taxon>Bacillaceae</taxon>
        <taxon>Bacillus</taxon>
    </lineage>
</organism>
<dbReference type="InterPro" id="IPR008242">
    <property type="entry name" value="Chor_mutase/pphenate_deHydtase"/>
</dbReference>
<dbReference type="CDD" id="cd04905">
    <property type="entry name" value="ACT_CM-PDT"/>
    <property type="match status" value="1"/>
</dbReference>
<sequence length="284" mass="32005">MKVGYLGPEATFTHLAVTKFMPKTVEAIPYLTIPQCMDAVANKKVDVGVVPLENAIEGSVNLTIDYLIHEQPLSLIGEMILPINQHLMVHPDNRNQLDKVEQIYSHSHAIAQCHRFIHENFPNVDIHYTNSTSADAQFVFNHPESKIAAIANELSSYKYDLHIVKENIHDYHENHTRFAVLNVEQKDPLCLFKENKTKTTLAVMLPEDDHSGALHLVLSAFAWRKLNLTKIESRPMKTKLGNYFFIIDIDQGMDVVLIPGAIAELEALGCKVKLIGSYPTIQLT</sequence>
<keyword evidence="5 9" id="KW-0057">Aromatic amino acid biosynthesis</keyword>